<feature type="domain" description="PiggyBac transposable element-derived protein" evidence="2">
    <location>
        <begin position="135"/>
        <end position="189"/>
    </location>
</feature>
<gene>
    <name evidence="3" type="primary">NCL1_36687</name>
    <name evidence="3" type="ORF">NPIL_338931</name>
</gene>
<dbReference type="OrthoDB" id="6779180at2759"/>
<proteinExistence type="predicted"/>
<organism evidence="3 4">
    <name type="scientific">Nephila pilipes</name>
    <name type="common">Giant wood spider</name>
    <name type="synonym">Nephila maculata</name>
    <dbReference type="NCBI Taxonomy" id="299642"/>
    <lineage>
        <taxon>Eukaryota</taxon>
        <taxon>Metazoa</taxon>
        <taxon>Ecdysozoa</taxon>
        <taxon>Arthropoda</taxon>
        <taxon>Chelicerata</taxon>
        <taxon>Arachnida</taxon>
        <taxon>Araneae</taxon>
        <taxon>Araneomorphae</taxon>
        <taxon>Entelegynae</taxon>
        <taxon>Araneoidea</taxon>
        <taxon>Nephilidae</taxon>
        <taxon>Nephila</taxon>
    </lineage>
</organism>
<dbReference type="InterPro" id="IPR029526">
    <property type="entry name" value="PGBD"/>
</dbReference>
<protein>
    <recommendedName>
        <fullName evidence="2">PiggyBac transposable element-derived protein domain-containing protein</fullName>
    </recommendedName>
</protein>
<evidence type="ECO:0000313" key="3">
    <source>
        <dbReference type="EMBL" id="GFS78200.1"/>
    </source>
</evidence>
<feature type="compositionally biased region" description="Acidic residues" evidence="1">
    <location>
        <begin position="34"/>
        <end position="47"/>
    </location>
</feature>
<dbReference type="Proteomes" id="UP000887013">
    <property type="component" value="Unassembled WGS sequence"/>
</dbReference>
<feature type="compositionally biased region" description="Basic and acidic residues" evidence="1">
    <location>
        <begin position="66"/>
        <end position="76"/>
    </location>
</feature>
<feature type="compositionally biased region" description="Polar residues" evidence="1">
    <location>
        <begin position="77"/>
        <end position="91"/>
    </location>
</feature>
<evidence type="ECO:0000313" key="4">
    <source>
        <dbReference type="Proteomes" id="UP000887013"/>
    </source>
</evidence>
<sequence>MSQKKVFKTDKEAVEYLFSEELESEMIALPPEVDELTDEEGFDDTETLDPSVRDVAGSIEISVPYENHDDHREKDLSNQSNKRSCSESVSNTRKKGKKELIADRKKVPPNYNFSDESNASKINYEKAVSTLEGLSPVEVFEEILSLTYLEHILTDAEKYAKQWKNKPNFSLTTEELKTFIGFLIFSGHQLNVTIGQMKKI</sequence>
<dbReference type="Pfam" id="PF13843">
    <property type="entry name" value="DDE_Tnp_1_7"/>
    <property type="match status" value="1"/>
</dbReference>
<reference evidence="3" key="1">
    <citation type="submission" date="2020-08" db="EMBL/GenBank/DDBJ databases">
        <title>Multicomponent nature underlies the extraordinary mechanical properties of spider dragline silk.</title>
        <authorList>
            <person name="Kono N."/>
            <person name="Nakamura H."/>
            <person name="Mori M."/>
            <person name="Yoshida Y."/>
            <person name="Ohtoshi R."/>
            <person name="Malay A.D."/>
            <person name="Moran D.A.P."/>
            <person name="Tomita M."/>
            <person name="Numata K."/>
            <person name="Arakawa K."/>
        </authorList>
    </citation>
    <scope>NUCLEOTIDE SEQUENCE</scope>
</reference>
<dbReference type="EMBL" id="BMAW01051037">
    <property type="protein sequence ID" value="GFS78200.1"/>
    <property type="molecule type" value="Genomic_DNA"/>
</dbReference>
<keyword evidence="4" id="KW-1185">Reference proteome</keyword>
<feature type="region of interest" description="Disordered" evidence="1">
    <location>
        <begin position="34"/>
        <end position="101"/>
    </location>
</feature>
<accession>A0A8X6MU86</accession>
<evidence type="ECO:0000256" key="1">
    <source>
        <dbReference type="SAM" id="MobiDB-lite"/>
    </source>
</evidence>
<evidence type="ECO:0000259" key="2">
    <source>
        <dbReference type="Pfam" id="PF13843"/>
    </source>
</evidence>
<comment type="caution">
    <text evidence="3">The sequence shown here is derived from an EMBL/GenBank/DDBJ whole genome shotgun (WGS) entry which is preliminary data.</text>
</comment>
<name>A0A8X6MU86_NEPPI</name>
<dbReference type="AlphaFoldDB" id="A0A8X6MU86"/>